<evidence type="ECO:0000313" key="2">
    <source>
        <dbReference type="Proteomes" id="UP001165121"/>
    </source>
</evidence>
<dbReference type="EMBL" id="BSXT01001994">
    <property type="protein sequence ID" value="GMF46620.1"/>
    <property type="molecule type" value="Genomic_DNA"/>
</dbReference>
<name>A0A9W7D138_9STRA</name>
<dbReference type="AlphaFoldDB" id="A0A9W7D138"/>
<sequence>MDQTAIYASTSAYTTVEDVGVRVVPALTAASDSQRITMAVLVRADGVVLPPHFVLKGKPGGKVEKEIQSYVPLHMATCLLFSFDARYIEAPQDGQRAGRIGSHGNQRALRAARMHWSCSAARRWGDVAAKDTPPSSFERLTNKRRFYMFDHALRALNKIFSDTVRHSFDKAGPFFGCTSTTDVQYMLEEARLLSVVDARDNDTSLIKEVISEVDEIPIEAISV</sequence>
<proteinExistence type="predicted"/>
<reference evidence="1" key="1">
    <citation type="submission" date="2023-04" db="EMBL/GenBank/DDBJ databases">
        <title>Phytophthora fragariaefolia NBRC 109709.</title>
        <authorList>
            <person name="Ichikawa N."/>
            <person name="Sato H."/>
            <person name="Tonouchi N."/>
        </authorList>
    </citation>
    <scope>NUCLEOTIDE SEQUENCE</scope>
    <source>
        <strain evidence="1">NBRC 109709</strain>
    </source>
</reference>
<evidence type="ECO:0000313" key="1">
    <source>
        <dbReference type="EMBL" id="GMF46620.1"/>
    </source>
</evidence>
<organism evidence="1 2">
    <name type="scientific">Phytophthora fragariaefolia</name>
    <dbReference type="NCBI Taxonomy" id="1490495"/>
    <lineage>
        <taxon>Eukaryota</taxon>
        <taxon>Sar</taxon>
        <taxon>Stramenopiles</taxon>
        <taxon>Oomycota</taxon>
        <taxon>Peronosporomycetes</taxon>
        <taxon>Peronosporales</taxon>
        <taxon>Peronosporaceae</taxon>
        <taxon>Phytophthora</taxon>
    </lineage>
</organism>
<comment type="caution">
    <text evidence="1">The sequence shown here is derived from an EMBL/GenBank/DDBJ whole genome shotgun (WGS) entry which is preliminary data.</text>
</comment>
<gene>
    <name evidence="1" type="ORF">Pfra01_001723300</name>
</gene>
<protein>
    <submittedName>
        <fullName evidence="1">Unnamed protein product</fullName>
    </submittedName>
</protein>
<dbReference type="Proteomes" id="UP001165121">
    <property type="component" value="Unassembled WGS sequence"/>
</dbReference>
<keyword evidence="2" id="KW-1185">Reference proteome</keyword>
<dbReference type="OrthoDB" id="109312at2759"/>
<accession>A0A9W7D138</accession>